<gene>
    <name evidence="5" type="ORF">ACFFUA_15655</name>
</gene>
<dbReference type="InterPro" id="IPR006119">
    <property type="entry name" value="Resolv_N"/>
</dbReference>
<dbReference type="InterPro" id="IPR036162">
    <property type="entry name" value="Resolvase-like_N_sf"/>
</dbReference>
<dbReference type="InterPro" id="IPR025827">
    <property type="entry name" value="Zn_ribbon_recom_dom"/>
</dbReference>
<proteinExistence type="predicted"/>
<dbReference type="Pfam" id="PF00239">
    <property type="entry name" value="Resolvase"/>
    <property type="match status" value="2"/>
</dbReference>
<protein>
    <submittedName>
        <fullName evidence="5">Recombinase family protein</fullName>
    </submittedName>
</protein>
<evidence type="ECO:0000313" key="6">
    <source>
        <dbReference type="Proteomes" id="UP001589753"/>
    </source>
</evidence>
<dbReference type="PANTHER" id="PTHR30461:SF2">
    <property type="entry name" value="SERINE RECOMBINASE PINE-RELATED"/>
    <property type="match status" value="1"/>
</dbReference>
<dbReference type="InterPro" id="IPR038109">
    <property type="entry name" value="DNA_bind_recomb_sf"/>
</dbReference>
<feature type="domain" description="Resolvase/invertase-type recombinase catalytic" evidence="3">
    <location>
        <begin position="8"/>
        <end position="173"/>
    </location>
</feature>
<reference evidence="5 6" key="1">
    <citation type="submission" date="2024-09" db="EMBL/GenBank/DDBJ databases">
        <authorList>
            <person name="Sun Q."/>
            <person name="Mori K."/>
        </authorList>
    </citation>
    <scope>NUCLEOTIDE SEQUENCE [LARGE SCALE GENOMIC DNA]</scope>
    <source>
        <strain evidence="5 6">JCM 9767</strain>
    </source>
</reference>
<sequence length="553" mass="61999">MSTPAPKRVLGILRLSRDGENSTSIERQREDIERWAEYRGHRIVGWVEDVNVSGSMAPWDRPSFSAWLPDTIGNLRASKAEQELAWNRSRAGEWDIMCAWKLDRFSRQVHHVTALERWCRDNGRMLATTDDGFDLTTESGRLLFNILAAFAEGELERIRARQRSSRRHLAKVGRYAGSTPPYGYRAEPAEDGEGFVLVPDETGVATAKIVRGMVRMVLNEGKTANAVAEWLNKEGHPKAKDAQLMRKDKAPKGATWAGKDVSAILRSEVILGRSYHEVTRTNDEGETVKRTELVLAEDGVTPLQRAAALISEEDFTALQSKLDEKAVKRQANRLGRALLLGVVECECGRPWYRNPRTNPNHTAYRCSSYNKAGMGCGNSKSINANMLDALVTSRFLTAVGNAEIVRRVFVPGENHDKELTTIERRLASLRKDRAAGLYDDDDEYAADVKPLLERRNQLRSKPSTPDRWEEVPTGQTYAEKWATLTTDAERNAELITARVKVIVHREELPTVLPLVDLPEANADETEANMRAHFGRVAIVTPANMHRKVRAANG</sequence>
<evidence type="ECO:0000259" key="4">
    <source>
        <dbReference type="PROSITE" id="PS51737"/>
    </source>
</evidence>
<dbReference type="EMBL" id="JBHMDI010000035">
    <property type="protein sequence ID" value="MFB9348881.1"/>
    <property type="molecule type" value="Genomic_DNA"/>
</dbReference>
<dbReference type="PANTHER" id="PTHR30461">
    <property type="entry name" value="DNA-INVERTASE FROM LAMBDOID PROPHAGE"/>
    <property type="match status" value="1"/>
</dbReference>
<organism evidence="5 6">
    <name type="scientific">Streptomyces heliomycini</name>
    <dbReference type="NCBI Taxonomy" id="284032"/>
    <lineage>
        <taxon>Bacteria</taxon>
        <taxon>Bacillati</taxon>
        <taxon>Actinomycetota</taxon>
        <taxon>Actinomycetes</taxon>
        <taxon>Kitasatosporales</taxon>
        <taxon>Streptomycetaceae</taxon>
        <taxon>Streptomyces</taxon>
    </lineage>
</organism>
<dbReference type="CDD" id="cd00338">
    <property type="entry name" value="Ser_Recombinase"/>
    <property type="match status" value="1"/>
</dbReference>
<keyword evidence="2" id="KW-0233">DNA recombination</keyword>
<evidence type="ECO:0000256" key="2">
    <source>
        <dbReference type="ARBA" id="ARBA00023172"/>
    </source>
</evidence>
<dbReference type="InterPro" id="IPR011109">
    <property type="entry name" value="DNA_bind_recombinase_dom"/>
</dbReference>
<keyword evidence="1" id="KW-0238">DNA-binding</keyword>
<dbReference type="Proteomes" id="UP001589753">
    <property type="component" value="Unassembled WGS sequence"/>
</dbReference>
<dbReference type="InterPro" id="IPR050639">
    <property type="entry name" value="SSR_resolvase"/>
</dbReference>
<dbReference type="SMART" id="SM00857">
    <property type="entry name" value="Resolvase"/>
    <property type="match status" value="1"/>
</dbReference>
<accession>A0ABV5LDB4</accession>
<dbReference type="Gene3D" id="3.40.50.1390">
    <property type="entry name" value="Resolvase, N-terminal catalytic domain"/>
    <property type="match status" value="1"/>
</dbReference>
<evidence type="ECO:0000256" key="1">
    <source>
        <dbReference type="ARBA" id="ARBA00023125"/>
    </source>
</evidence>
<evidence type="ECO:0000259" key="3">
    <source>
        <dbReference type="PROSITE" id="PS51736"/>
    </source>
</evidence>
<feature type="domain" description="Recombinase" evidence="4">
    <location>
        <begin position="181"/>
        <end position="328"/>
    </location>
</feature>
<dbReference type="Pfam" id="PF07508">
    <property type="entry name" value="Recombinase"/>
    <property type="match status" value="1"/>
</dbReference>
<comment type="caution">
    <text evidence="5">The sequence shown here is derived from an EMBL/GenBank/DDBJ whole genome shotgun (WGS) entry which is preliminary data.</text>
</comment>
<keyword evidence="6" id="KW-1185">Reference proteome</keyword>
<dbReference type="SUPFAM" id="SSF53041">
    <property type="entry name" value="Resolvase-like"/>
    <property type="match status" value="1"/>
</dbReference>
<evidence type="ECO:0000313" key="5">
    <source>
        <dbReference type="EMBL" id="MFB9348881.1"/>
    </source>
</evidence>
<dbReference type="Pfam" id="PF13408">
    <property type="entry name" value="Zn_ribbon_recom"/>
    <property type="match status" value="1"/>
</dbReference>
<dbReference type="PROSITE" id="PS51736">
    <property type="entry name" value="RECOMBINASES_3"/>
    <property type="match status" value="1"/>
</dbReference>
<name>A0ABV5LDB4_9ACTN</name>
<dbReference type="PROSITE" id="PS51737">
    <property type="entry name" value="RECOMBINASE_DNA_BIND"/>
    <property type="match status" value="1"/>
</dbReference>
<dbReference type="Gene3D" id="3.90.1750.20">
    <property type="entry name" value="Putative Large Serine Recombinase, Chain B, Domain 2"/>
    <property type="match status" value="1"/>
</dbReference>
<dbReference type="RefSeq" id="WP_366482095.1">
    <property type="nucleotide sequence ID" value="NZ_JBHMDI010000035.1"/>
</dbReference>